<dbReference type="GO" id="GO:0016020">
    <property type="term" value="C:membrane"/>
    <property type="evidence" value="ECO:0007669"/>
    <property type="project" value="UniProtKB-SubCell"/>
</dbReference>
<dbReference type="AlphaFoldDB" id="A0A7J6RDZ9"/>
<evidence type="ECO:0000313" key="8">
    <source>
        <dbReference type="EMBL" id="KAF4718717.1"/>
    </source>
</evidence>
<comment type="similarity">
    <text evidence="2">Belongs to the TMEM14 family.</text>
</comment>
<keyword evidence="3 7" id="KW-0812">Transmembrane</keyword>
<dbReference type="PANTHER" id="PTHR12668">
    <property type="entry name" value="TRANSMEMBRANE PROTEIN 14, 15"/>
    <property type="match status" value="1"/>
</dbReference>
<feature type="compositionally biased region" description="Basic and acidic residues" evidence="6">
    <location>
        <begin position="75"/>
        <end position="97"/>
    </location>
</feature>
<dbReference type="Proteomes" id="UP000574390">
    <property type="component" value="Unassembled WGS sequence"/>
</dbReference>
<evidence type="ECO:0000256" key="2">
    <source>
        <dbReference type="ARBA" id="ARBA00007590"/>
    </source>
</evidence>
<reference evidence="8 9" key="1">
    <citation type="submission" date="2020-04" db="EMBL/GenBank/DDBJ databases">
        <title>Perkinsus olseni comparative genomics.</title>
        <authorList>
            <person name="Bogema D.R."/>
        </authorList>
    </citation>
    <scope>NUCLEOTIDE SEQUENCE [LARGE SCALE GENOMIC DNA]</scope>
    <source>
        <strain evidence="8">ATCC PRA-205</strain>
    </source>
</reference>
<feature type="transmembrane region" description="Helical" evidence="7">
    <location>
        <begin position="669"/>
        <end position="687"/>
    </location>
</feature>
<evidence type="ECO:0000256" key="5">
    <source>
        <dbReference type="ARBA" id="ARBA00023136"/>
    </source>
</evidence>
<comment type="caution">
    <text evidence="8">The sequence shown here is derived from an EMBL/GenBank/DDBJ whole genome shotgun (WGS) entry which is preliminary data.</text>
</comment>
<evidence type="ECO:0000256" key="3">
    <source>
        <dbReference type="ARBA" id="ARBA00022692"/>
    </source>
</evidence>
<dbReference type="InterPro" id="IPR005349">
    <property type="entry name" value="TMEM14"/>
</dbReference>
<feature type="region of interest" description="Disordered" evidence="6">
    <location>
        <begin position="1"/>
        <end position="142"/>
    </location>
</feature>
<feature type="region of interest" description="Disordered" evidence="6">
    <location>
        <begin position="160"/>
        <end position="195"/>
    </location>
</feature>
<evidence type="ECO:0000313" key="9">
    <source>
        <dbReference type="Proteomes" id="UP000574390"/>
    </source>
</evidence>
<accession>A0A7J6RDZ9</accession>
<evidence type="ECO:0000256" key="7">
    <source>
        <dbReference type="SAM" id="Phobius"/>
    </source>
</evidence>
<evidence type="ECO:0000256" key="6">
    <source>
        <dbReference type="SAM" id="MobiDB-lite"/>
    </source>
</evidence>
<name>A0A7J6RDZ9_PEROL</name>
<feature type="compositionally biased region" description="Basic and acidic residues" evidence="6">
    <location>
        <begin position="23"/>
        <end position="46"/>
    </location>
</feature>
<evidence type="ECO:0000256" key="1">
    <source>
        <dbReference type="ARBA" id="ARBA00004370"/>
    </source>
</evidence>
<feature type="compositionally biased region" description="Acidic residues" evidence="6">
    <location>
        <begin position="169"/>
        <end position="189"/>
    </location>
</feature>
<proteinExistence type="inferred from homology"/>
<comment type="subcellular location">
    <subcellularLocation>
        <location evidence="1">Membrane</location>
    </subcellularLocation>
</comment>
<organism evidence="8 9">
    <name type="scientific">Perkinsus olseni</name>
    <name type="common">Perkinsus atlanticus</name>
    <dbReference type="NCBI Taxonomy" id="32597"/>
    <lineage>
        <taxon>Eukaryota</taxon>
        <taxon>Sar</taxon>
        <taxon>Alveolata</taxon>
        <taxon>Perkinsozoa</taxon>
        <taxon>Perkinsea</taxon>
        <taxon>Perkinsida</taxon>
        <taxon>Perkinsidae</taxon>
        <taxon>Perkinsus</taxon>
    </lineage>
</organism>
<keyword evidence="4 7" id="KW-1133">Transmembrane helix</keyword>
<dbReference type="EMBL" id="JABANM010022955">
    <property type="protein sequence ID" value="KAF4718717.1"/>
    <property type="molecule type" value="Genomic_DNA"/>
</dbReference>
<feature type="transmembrane region" description="Helical" evidence="7">
    <location>
        <begin position="585"/>
        <end position="605"/>
    </location>
</feature>
<dbReference type="Pfam" id="PF03647">
    <property type="entry name" value="Tmemb_14"/>
    <property type="match status" value="1"/>
</dbReference>
<dbReference type="Gene3D" id="1.10.10.1740">
    <property type="entry name" value="Transmembrane protein 14-like"/>
    <property type="match status" value="1"/>
</dbReference>
<sequence>MRHRKYENRRGGGRLGRHKKITKFAEQRTPLAKDFEGRNEAPKKDDEDLIVPATEATEDVKATEAVEEGTGMTKTEGKKLTNREKHALMKQKADLRRQKMGKPVAEKSGKKKRIQSDEEETGKRKRSEFGPDYDEDGVPSLLKPLVLPKIPRLEEALAKMAAMQKESVDEKEENAADGEDVSDDDDEDPKTDKPAFGEVIEAPPVFSKKAASVGVKAAKHSQEAAIRNAVSEGVTGWRRQVKGKSLESLMKSVEAKYDVVRLVKAEAPAPVLQWVYKLFSSMATAALGKGRRPCVPAGDDPPYYKKVVPYLPRWPHSHFKVHLTKGMSYMKGNGNEVVFDDRSALPRQTVADQVEGIFRCSKEDTKQVILGDAGDFDTVESAEDSNAQAVFDKDVFECCEFAAEPSRRVRPERILQFNFRTWMKMKLGKAAFNRRCLPDACPADAEILLEIITTSTPPAMTKSRRPGILPRTQSVPELDIAPVQRLPWRSTVLQSTFRRRTGRPGAWTQLRYDNQVYSLSLAGFLSLFPRTFLLFWPSQDALTKLDIDYPFVKARFVNSFRGLSAMSSMSSSPFGSGPASLDNKAAFAANLFYSALLGVGGVVGYMQAGSKVSIIAGTLSCLAVGVITLSTRVLPQRRRGLRKVQLVLVSFLTLFFVKRLQQTSKFMPGGLMAVLGVVVVGVTAATIKAGKNDSPEKKE</sequence>
<feature type="compositionally biased region" description="Basic residues" evidence="6">
    <location>
        <begin position="1"/>
        <end position="22"/>
    </location>
</feature>
<keyword evidence="5 7" id="KW-0472">Membrane</keyword>
<dbReference type="PANTHER" id="PTHR12668:SF43">
    <property type="entry name" value="TRANSMEMBRANE PROTEIN 14 HOMOLOG"/>
    <property type="match status" value="1"/>
</dbReference>
<dbReference type="InterPro" id="IPR044890">
    <property type="entry name" value="TMEM14_sf"/>
</dbReference>
<evidence type="ECO:0000256" key="4">
    <source>
        <dbReference type="ARBA" id="ARBA00022989"/>
    </source>
</evidence>
<feature type="transmembrane region" description="Helical" evidence="7">
    <location>
        <begin position="612"/>
        <end position="634"/>
    </location>
</feature>
<gene>
    <name evidence="8" type="ORF">FOZ62_018683</name>
</gene>
<protein>
    <submittedName>
        <fullName evidence="8">Uncharacterized protein</fullName>
    </submittedName>
</protein>